<dbReference type="Proteomes" id="UP001497392">
    <property type="component" value="Unassembled WGS sequence"/>
</dbReference>
<dbReference type="EMBL" id="CAXHTA020000011">
    <property type="protein sequence ID" value="CAL5224945.1"/>
    <property type="molecule type" value="Genomic_DNA"/>
</dbReference>
<keyword evidence="10" id="KW-1185">Reference proteome</keyword>
<dbReference type="PROSITE" id="PS50011">
    <property type="entry name" value="PROTEIN_KINASE_DOM"/>
    <property type="match status" value="1"/>
</dbReference>
<proteinExistence type="predicted"/>
<dbReference type="PROSITE" id="PS00108">
    <property type="entry name" value="PROTEIN_KINASE_ST"/>
    <property type="match status" value="1"/>
</dbReference>
<gene>
    <name evidence="9" type="primary">g7714</name>
    <name evidence="9" type="ORF">VP750_LOCUS6604</name>
</gene>
<dbReference type="Pfam" id="PF00069">
    <property type="entry name" value="Pkinase"/>
    <property type="match status" value="1"/>
</dbReference>
<organism evidence="9 10">
    <name type="scientific">Coccomyxa viridis</name>
    <dbReference type="NCBI Taxonomy" id="1274662"/>
    <lineage>
        <taxon>Eukaryota</taxon>
        <taxon>Viridiplantae</taxon>
        <taxon>Chlorophyta</taxon>
        <taxon>core chlorophytes</taxon>
        <taxon>Trebouxiophyceae</taxon>
        <taxon>Trebouxiophyceae incertae sedis</taxon>
        <taxon>Coccomyxaceae</taxon>
        <taxon>Coccomyxa</taxon>
    </lineage>
</organism>
<feature type="domain" description="Protein kinase" evidence="8">
    <location>
        <begin position="351"/>
        <end position="605"/>
    </location>
</feature>
<dbReference type="InterPro" id="IPR011009">
    <property type="entry name" value="Kinase-like_dom_sf"/>
</dbReference>
<dbReference type="InterPro" id="IPR000719">
    <property type="entry name" value="Prot_kinase_dom"/>
</dbReference>
<keyword evidence="4 5" id="KW-0067">ATP-binding</keyword>
<keyword evidence="2 5" id="KW-0547">Nucleotide-binding</keyword>
<keyword evidence="7" id="KW-0472">Membrane</keyword>
<dbReference type="InterPro" id="IPR051681">
    <property type="entry name" value="Ser/Thr_Kinases-Pseudokinases"/>
</dbReference>
<evidence type="ECO:0000256" key="4">
    <source>
        <dbReference type="ARBA" id="ARBA00022840"/>
    </source>
</evidence>
<protein>
    <submittedName>
        <fullName evidence="9">G7714 protein</fullName>
    </submittedName>
</protein>
<evidence type="ECO:0000256" key="6">
    <source>
        <dbReference type="SAM" id="MobiDB-lite"/>
    </source>
</evidence>
<evidence type="ECO:0000313" key="9">
    <source>
        <dbReference type="EMBL" id="CAL5224945.1"/>
    </source>
</evidence>
<evidence type="ECO:0000259" key="8">
    <source>
        <dbReference type="PROSITE" id="PS50011"/>
    </source>
</evidence>
<dbReference type="InterPro" id="IPR008271">
    <property type="entry name" value="Ser/Thr_kinase_AS"/>
</dbReference>
<dbReference type="Gene3D" id="1.10.510.10">
    <property type="entry name" value="Transferase(Phosphotransferase) domain 1"/>
    <property type="match status" value="1"/>
</dbReference>
<comment type="caution">
    <text evidence="9">The sequence shown here is derived from an EMBL/GenBank/DDBJ whole genome shotgun (WGS) entry which is preliminary data.</text>
</comment>
<dbReference type="PROSITE" id="PS00107">
    <property type="entry name" value="PROTEIN_KINASE_ATP"/>
    <property type="match status" value="1"/>
</dbReference>
<feature type="transmembrane region" description="Helical" evidence="7">
    <location>
        <begin position="306"/>
        <end position="332"/>
    </location>
</feature>
<dbReference type="SMART" id="SM00220">
    <property type="entry name" value="S_TKc"/>
    <property type="match status" value="1"/>
</dbReference>
<accession>A0ABP1FYJ0</accession>
<evidence type="ECO:0000256" key="1">
    <source>
        <dbReference type="ARBA" id="ARBA00022679"/>
    </source>
</evidence>
<name>A0ABP1FYJ0_9CHLO</name>
<dbReference type="InterPro" id="IPR017441">
    <property type="entry name" value="Protein_kinase_ATP_BS"/>
</dbReference>
<keyword evidence="3" id="KW-0418">Kinase</keyword>
<feature type="region of interest" description="Disordered" evidence="6">
    <location>
        <begin position="643"/>
        <end position="663"/>
    </location>
</feature>
<evidence type="ECO:0000256" key="5">
    <source>
        <dbReference type="PROSITE-ProRule" id="PRU10141"/>
    </source>
</evidence>
<reference evidence="9 10" key="1">
    <citation type="submission" date="2024-06" db="EMBL/GenBank/DDBJ databases">
        <authorList>
            <person name="Kraege A."/>
            <person name="Thomma B."/>
        </authorList>
    </citation>
    <scope>NUCLEOTIDE SEQUENCE [LARGE SCALE GENOMIC DNA]</scope>
</reference>
<keyword evidence="1" id="KW-0808">Transferase</keyword>
<evidence type="ECO:0000313" key="10">
    <source>
        <dbReference type="Proteomes" id="UP001497392"/>
    </source>
</evidence>
<feature type="binding site" evidence="5">
    <location>
        <position position="379"/>
    </location>
    <ligand>
        <name>ATP</name>
        <dbReference type="ChEBI" id="CHEBI:30616"/>
    </ligand>
</feature>
<dbReference type="SUPFAM" id="SSF56112">
    <property type="entry name" value="Protein kinase-like (PK-like)"/>
    <property type="match status" value="1"/>
</dbReference>
<evidence type="ECO:0000256" key="2">
    <source>
        <dbReference type="ARBA" id="ARBA00022741"/>
    </source>
</evidence>
<keyword evidence="7" id="KW-1133">Transmembrane helix</keyword>
<evidence type="ECO:0000256" key="7">
    <source>
        <dbReference type="SAM" id="Phobius"/>
    </source>
</evidence>
<evidence type="ECO:0000256" key="3">
    <source>
        <dbReference type="ARBA" id="ARBA00022777"/>
    </source>
</evidence>
<sequence>MADYAPPGYFAQHPLVQGFQLRDKFIGLDMDQAKDVLVRAYQYESDTHGQVVKDGLSIHIQPTGFTVDETASVRMQNGSEASNTSLSPVPAAFDNFHGVTIESMIWLDSTATIRNQQHFDDVAQRKYYVDMFRLQAPSMRGRFVVMNWILSERITAAAAPLYQGLPIGNLTGYTVNIRVQAGNLTPVTALVQNMIITALFEPFEALCSAANGEMVEVVEETTTSALFSIAMVVVYDECVISEAMPKALQNHTFTSFLQQYGLDFQSAEYVSAEYRPGLSVLQQAAAFGYPSTVYEIRPKVPLCVPAWAWIIIAVAALALLVAGLGLLCHLYLHQREVSKQWDSIKLCKNPDGSTFLLGQGNYGMVYKGILNKRTSVAVKTFSRRGTDLEVIRFNAEVQIMQTLADIPELVRCYPYTPQPRPQSRSGLQICQLVMELMEGGDLHDALHIGEKRIEWKAGGCRLAAQIALGLSKLHQRKVVHCDLKAKNILLNKDRTSAKIGDVGLARIMAETHLSTASGCFGTFAYTAPEVLGRRRCDEKIDIFSLGVLMREMVTGEIPQPYQMREQLALLVPGIDCQSDVASLIQECCHNDPQQRPSAEHVHDRLTVCLDKDSAFLSSAGGKKLTQLPQPAQVPSVVNKDVQRGPNPFESMLGKSFGDGSVNV</sequence>
<dbReference type="PANTHER" id="PTHR44329">
    <property type="entry name" value="SERINE/THREONINE-PROTEIN KINASE TNNI3K-RELATED"/>
    <property type="match status" value="1"/>
</dbReference>
<keyword evidence="7" id="KW-0812">Transmembrane</keyword>